<dbReference type="Gene3D" id="2.40.170.20">
    <property type="entry name" value="TonB-dependent receptor, beta-barrel domain"/>
    <property type="match status" value="1"/>
</dbReference>
<dbReference type="SUPFAM" id="SSF56935">
    <property type="entry name" value="Porins"/>
    <property type="match status" value="1"/>
</dbReference>
<evidence type="ECO:0000256" key="10">
    <source>
        <dbReference type="ARBA" id="ARBA00023136"/>
    </source>
</evidence>
<evidence type="ECO:0000256" key="7">
    <source>
        <dbReference type="ARBA" id="ARBA00023004"/>
    </source>
</evidence>
<evidence type="ECO:0000256" key="2">
    <source>
        <dbReference type="ARBA" id="ARBA00022448"/>
    </source>
</evidence>
<gene>
    <name evidence="19" type="ORF">GRI91_10555</name>
</gene>
<dbReference type="InterPro" id="IPR000531">
    <property type="entry name" value="Beta-barrel_TonB"/>
</dbReference>
<keyword evidence="5 12" id="KW-0812">Transmembrane</keyword>
<keyword evidence="2 12" id="KW-0813">Transport</keyword>
<organism evidence="19 20">
    <name type="scientific">Altericroceibacterium endophyticum</name>
    <dbReference type="NCBI Taxonomy" id="1808508"/>
    <lineage>
        <taxon>Bacteria</taxon>
        <taxon>Pseudomonadati</taxon>
        <taxon>Pseudomonadota</taxon>
        <taxon>Alphaproteobacteria</taxon>
        <taxon>Sphingomonadales</taxon>
        <taxon>Erythrobacteraceae</taxon>
        <taxon>Altericroceibacterium</taxon>
    </lineage>
</organism>
<keyword evidence="19" id="KW-0675">Receptor</keyword>
<evidence type="ECO:0000313" key="20">
    <source>
        <dbReference type="Proteomes" id="UP000438476"/>
    </source>
</evidence>
<evidence type="ECO:0000256" key="3">
    <source>
        <dbReference type="ARBA" id="ARBA00022452"/>
    </source>
</evidence>
<evidence type="ECO:0000256" key="4">
    <source>
        <dbReference type="ARBA" id="ARBA00022496"/>
    </source>
</evidence>
<dbReference type="PANTHER" id="PTHR32552">
    <property type="entry name" value="FERRICHROME IRON RECEPTOR-RELATED"/>
    <property type="match status" value="1"/>
</dbReference>
<protein>
    <submittedName>
        <fullName evidence="19">TonB-dependent receptor</fullName>
    </submittedName>
</protein>
<evidence type="ECO:0000256" key="1">
    <source>
        <dbReference type="ARBA" id="ARBA00004571"/>
    </source>
</evidence>
<feature type="short sequence motif" description="TonB C-terminal box" evidence="14">
    <location>
        <begin position="747"/>
        <end position="764"/>
    </location>
</feature>
<proteinExistence type="inferred from homology"/>
<dbReference type="PROSITE" id="PS52016">
    <property type="entry name" value="TONB_DEPENDENT_REC_3"/>
    <property type="match status" value="1"/>
</dbReference>
<dbReference type="PANTHER" id="PTHR32552:SF81">
    <property type="entry name" value="TONB-DEPENDENT OUTER MEMBRANE RECEPTOR"/>
    <property type="match status" value="1"/>
</dbReference>
<keyword evidence="10 12" id="KW-0472">Membrane</keyword>
<keyword evidence="8" id="KW-0406">Ion transport</keyword>
<evidence type="ECO:0000256" key="12">
    <source>
        <dbReference type="PROSITE-ProRule" id="PRU01360"/>
    </source>
</evidence>
<dbReference type="AlphaFoldDB" id="A0A6I4T5R7"/>
<keyword evidence="20" id="KW-1185">Reference proteome</keyword>
<dbReference type="PROSITE" id="PS00430">
    <property type="entry name" value="TONB_DEPENDENT_REC_1"/>
    <property type="match status" value="1"/>
</dbReference>
<feature type="domain" description="TonB-dependent receptor plug" evidence="18">
    <location>
        <begin position="57"/>
        <end position="164"/>
    </location>
</feature>
<comment type="similarity">
    <text evidence="12 15">Belongs to the TonB-dependent receptor family.</text>
</comment>
<dbReference type="Pfam" id="PF07715">
    <property type="entry name" value="Plug"/>
    <property type="match status" value="1"/>
</dbReference>
<dbReference type="PROSITE" id="PS01156">
    <property type="entry name" value="TONB_DEPENDENT_REC_2"/>
    <property type="match status" value="1"/>
</dbReference>
<evidence type="ECO:0000256" key="6">
    <source>
        <dbReference type="ARBA" id="ARBA00022729"/>
    </source>
</evidence>
<feature type="signal peptide" evidence="16">
    <location>
        <begin position="1"/>
        <end position="22"/>
    </location>
</feature>
<evidence type="ECO:0000256" key="15">
    <source>
        <dbReference type="RuleBase" id="RU003357"/>
    </source>
</evidence>
<evidence type="ECO:0000313" key="19">
    <source>
        <dbReference type="EMBL" id="MXO66197.1"/>
    </source>
</evidence>
<comment type="subcellular location">
    <subcellularLocation>
        <location evidence="1 12">Cell outer membrane</location>
        <topology evidence="1 12">Multi-pass membrane protein</topology>
    </subcellularLocation>
</comment>
<dbReference type="Proteomes" id="UP000438476">
    <property type="component" value="Unassembled WGS sequence"/>
</dbReference>
<sequence length="764" mass="83332">MKQILLLASASLLAIAPCVAHAQDSRDKAQTEGANAASPDIFADTIIVTGEKFNRTLQETVASVAVTTGEQLAEQNIQTLQEVYNRTANVSETYGSYGFTIRGMNNRGVTGGGNGALATVYIDGAPMPTTVLHAAPTDTWDVAQVEIFRGPQSTLQGLNALAGAVHVRTRDPEFYWGGRGQIKGTLEEDYQLSFAGGGPIAGDELAFRVTADYRDERGLIYNPTRDAYEDDLSALNIRGKLLWEPEALPGFEAKLGFTHYERDGGYQYIYADLAEPDYFDNRVNRSNVENFLNSKVDIATAELSYEINSVLSLTSVTSWNNVTEDGQYDGDGTAADRAFGTQDRDYESVTQELRLSYEGDWLSGLLGVFYYNRDQVLRTGSRTLVPLPVETAVGMLVHGGLDQATAQYAVDLYAQQVPNIIVDYASNLPSNIETMAIFGDANIDLTSQLTLIAGFRYDHERNTLEVLQTTAFAGTYPNPADYGALAPAIAGLNAGVQGLVDQAGSSTPKSTRNFDAFLPKVGLDYTWSPRLSTAVTIQRGYRSGGTSANTARSLQVAYNPEYIWNYEFSLRSQPLDGVRLNANAFYIDWTDQQVSVNFGLNNYDTNTVNAGKSHLYGFEVEFTHSVNYNFDWYASVGHVKTKFDEFTVDQGSVTTDLVGAEFAYAPEWTLAAGANVRSGDFTGNINASYRSSVFSTTGVDQVQRRVAERTVVNAKLGYNLGDAMIYVFANNLLDEGYIQYVNPASNQAVLGAPRIVGLGVEASF</sequence>
<feature type="domain" description="TonB-dependent receptor-like beta-barrel" evidence="17">
    <location>
        <begin position="264"/>
        <end position="732"/>
    </location>
</feature>
<dbReference type="InterPro" id="IPR012910">
    <property type="entry name" value="Plug_dom"/>
</dbReference>
<dbReference type="InterPro" id="IPR036942">
    <property type="entry name" value="Beta-barrel_TonB_sf"/>
</dbReference>
<feature type="chain" id="PRO_5026239023" evidence="16">
    <location>
        <begin position="23"/>
        <end position="764"/>
    </location>
</feature>
<keyword evidence="7" id="KW-0408">Iron</keyword>
<evidence type="ECO:0000256" key="16">
    <source>
        <dbReference type="SAM" id="SignalP"/>
    </source>
</evidence>
<feature type="short sequence motif" description="TonB box" evidence="13">
    <location>
        <begin position="45"/>
        <end position="51"/>
    </location>
</feature>
<name>A0A6I4T5R7_9SPHN</name>
<evidence type="ECO:0000256" key="9">
    <source>
        <dbReference type="ARBA" id="ARBA00023077"/>
    </source>
</evidence>
<dbReference type="OrthoDB" id="9760333at2"/>
<comment type="caution">
    <text evidence="19">The sequence shown here is derived from an EMBL/GenBank/DDBJ whole genome shotgun (WGS) entry which is preliminary data.</text>
</comment>
<reference evidence="19 20" key="1">
    <citation type="submission" date="2019-12" db="EMBL/GenBank/DDBJ databases">
        <title>Genomic-based taxomic classification of the family Erythrobacteraceae.</title>
        <authorList>
            <person name="Xu L."/>
        </authorList>
    </citation>
    <scope>NUCLEOTIDE SEQUENCE [LARGE SCALE GENOMIC DNA]</scope>
    <source>
        <strain evidence="19 20">LMG 29518</strain>
    </source>
</reference>
<dbReference type="Pfam" id="PF00593">
    <property type="entry name" value="TonB_dep_Rec_b-barrel"/>
    <property type="match status" value="1"/>
</dbReference>
<evidence type="ECO:0000259" key="18">
    <source>
        <dbReference type="Pfam" id="PF07715"/>
    </source>
</evidence>
<dbReference type="InterPro" id="IPR010917">
    <property type="entry name" value="TonB_rcpt_CS"/>
</dbReference>
<dbReference type="RefSeq" id="WP_160736629.1">
    <property type="nucleotide sequence ID" value="NZ_WTYT01000004.1"/>
</dbReference>
<keyword evidence="3 12" id="KW-1134">Transmembrane beta strand</keyword>
<evidence type="ECO:0000256" key="5">
    <source>
        <dbReference type="ARBA" id="ARBA00022692"/>
    </source>
</evidence>
<dbReference type="GO" id="GO:0006826">
    <property type="term" value="P:iron ion transport"/>
    <property type="evidence" value="ECO:0007669"/>
    <property type="project" value="UniProtKB-KW"/>
</dbReference>
<evidence type="ECO:0000256" key="11">
    <source>
        <dbReference type="ARBA" id="ARBA00023237"/>
    </source>
</evidence>
<dbReference type="EMBL" id="WTYT01000004">
    <property type="protein sequence ID" value="MXO66197.1"/>
    <property type="molecule type" value="Genomic_DNA"/>
</dbReference>
<evidence type="ECO:0000256" key="14">
    <source>
        <dbReference type="PROSITE-ProRule" id="PRU10144"/>
    </source>
</evidence>
<evidence type="ECO:0000256" key="8">
    <source>
        <dbReference type="ARBA" id="ARBA00023065"/>
    </source>
</evidence>
<keyword evidence="9 13" id="KW-0798">TonB box</keyword>
<evidence type="ECO:0000259" key="17">
    <source>
        <dbReference type="Pfam" id="PF00593"/>
    </source>
</evidence>
<dbReference type="GO" id="GO:0009279">
    <property type="term" value="C:cell outer membrane"/>
    <property type="evidence" value="ECO:0007669"/>
    <property type="project" value="UniProtKB-SubCell"/>
</dbReference>
<keyword evidence="11 12" id="KW-0998">Cell outer membrane</keyword>
<dbReference type="InterPro" id="IPR010916">
    <property type="entry name" value="TonB_box_CS"/>
</dbReference>
<keyword evidence="6 16" id="KW-0732">Signal</keyword>
<evidence type="ECO:0000256" key="13">
    <source>
        <dbReference type="PROSITE-ProRule" id="PRU10143"/>
    </source>
</evidence>
<keyword evidence="4" id="KW-0410">Iron transport</keyword>
<accession>A0A6I4T5R7</accession>
<dbReference type="InterPro" id="IPR039426">
    <property type="entry name" value="TonB-dep_rcpt-like"/>
</dbReference>